<feature type="compositionally biased region" description="Basic and acidic residues" evidence="5">
    <location>
        <begin position="254"/>
        <end position="264"/>
    </location>
</feature>
<dbReference type="Proteomes" id="UP000050741">
    <property type="component" value="Unassembled WGS sequence"/>
</dbReference>
<accession>A0A183CBS5</accession>
<proteinExistence type="predicted"/>
<dbReference type="GO" id="GO:0071526">
    <property type="term" value="P:semaphorin-plexin signaling pathway"/>
    <property type="evidence" value="ECO:0007669"/>
    <property type="project" value="TreeGrafter"/>
</dbReference>
<keyword evidence="2" id="KW-0472">Membrane</keyword>
<dbReference type="GO" id="GO:0045499">
    <property type="term" value="F:chemorepellent activity"/>
    <property type="evidence" value="ECO:0007669"/>
    <property type="project" value="TreeGrafter"/>
</dbReference>
<evidence type="ECO:0000313" key="7">
    <source>
        <dbReference type="Proteomes" id="UP000050741"/>
    </source>
</evidence>
<dbReference type="SUPFAM" id="SSF103575">
    <property type="entry name" value="Plexin repeat"/>
    <property type="match status" value="1"/>
</dbReference>
<feature type="region of interest" description="Disordered" evidence="5">
    <location>
        <begin position="226"/>
        <end position="274"/>
    </location>
</feature>
<reference evidence="7" key="1">
    <citation type="submission" date="2013-12" db="EMBL/GenBank/DDBJ databases">
        <authorList>
            <person name="Aslett M."/>
        </authorList>
    </citation>
    <scope>NUCLEOTIDE SEQUENCE [LARGE SCALE GENOMIC DNA]</scope>
    <source>
        <strain evidence="7">Lindley</strain>
    </source>
</reference>
<dbReference type="GO" id="GO:0005886">
    <property type="term" value="C:plasma membrane"/>
    <property type="evidence" value="ECO:0007669"/>
    <property type="project" value="TreeGrafter"/>
</dbReference>
<dbReference type="AlphaFoldDB" id="A0A183CBS5"/>
<feature type="domain" description="PSI" evidence="6">
    <location>
        <begin position="173"/>
        <end position="227"/>
    </location>
</feature>
<reference evidence="8" key="3">
    <citation type="submission" date="2016-06" db="UniProtKB">
        <authorList>
            <consortium name="WormBaseParasite"/>
        </authorList>
    </citation>
    <scope>IDENTIFICATION</scope>
</reference>
<dbReference type="Gene3D" id="2.130.10.10">
    <property type="entry name" value="YVTN repeat-like/Quinoprotein amine dehydrogenase"/>
    <property type="match status" value="1"/>
</dbReference>
<keyword evidence="4" id="KW-0325">Glycoprotein</keyword>
<dbReference type="InterPro" id="IPR015943">
    <property type="entry name" value="WD40/YVTN_repeat-like_dom_sf"/>
</dbReference>
<keyword evidence="7" id="KW-1185">Reference proteome</keyword>
<evidence type="ECO:0000259" key="6">
    <source>
        <dbReference type="SMART" id="SM00423"/>
    </source>
</evidence>
<feature type="compositionally biased region" description="Low complexity" evidence="5">
    <location>
        <begin position="240"/>
        <end position="252"/>
    </location>
</feature>
<dbReference type="InterPro" id="IPR002165">
    <property type="entry name" value="Plexin_repeat"/>
</dbReference>
<dbReference type="InterPro" id="IPR016201">
    <property type="entry name" value="PSI"/>
</dbReference>
<sequence>MCWPRATICSIRPPWRTLRERTRRITSYNDDLTAGLGHVPRQGQKVMSDEEAIAVRKFTLMADAQIAVLPAVPHMDGGFVDVLYVATDHGNVLKMVNLITNMSGTSDHPPAGGTSDRRPHRSRAAAAAAVDDPLRLITVLRLSRQPIRRLLVSAPRFLVVVTDQRVHRVQLQLCELYPTCTLCVAARDPHCAWHHARCRSWQQIKSFDGEQPVQDVLGRKAPEELCRGKETASTPPPSPSTKKVAMATVATAGDEPRGAIEKSANRTTKKGASSSSRKACECPLFSAHQCECPEAEFLLDGMSPPAGGRPPAAPPTQWPTIDGHGLHYGRPSFAMVGAVTARDCCPADHRICMVVLQTARATASTTQRHVVQWQSAIGQHGQWRRCAEHCQPSIACVLMVFGTLFLMRNRPPFSLFVPLNA</sequence>
<feature type="region of interest" description="Disordered" evidence="5">
    <location>
        <begin position="103"/>
        <end position="123"/>
    </location>
</feature>
<evidence type="ECO:0000256" key="4">
    <source>
        <dbReference type="ARBA" id="ARBA00023180"/>
    </source>
</evidence>
<evidence type="ECO:0000256" key="2">
    <source>
        <dbReference type="ARBA" id="ARBA00023136"/>
    </source>
</evidence>
<dbReference type="SUPFAM" id="SSF101912">
    <property type="entry name" value="Sema domain"/>
    <property type="match status" value="1"/>
</dbReference>
<dbReference type="Gene3D" id="3.30.1680.10">
    <property type="entry name" value="ligand-binding face of the semaphorins, domain 2"/>
    <property type="match status" value="1"/>
</dbReference>
<dbReference type="Pfam" id="PF01437">
    <property type="entry name" value="PSI"/>
    <property type="match status" value="1"/>
</dbReference>
<comment type="subcellular location">
    <subcellularLocation>
        <location evidence="1">Membrane</location>
    </subcellularLocation>
</comment>
<dbReference type="WBParaSite" id="GPLIN_001032600">
    <property type="protein sequence ID" value="GPLIN_001032600"/>
    <property type="gene ID" value="GPLIN_001032600"/>
</dbReference>
<evidence type="ECO:0000256" key="3">
    <source>
        <dbReference type="ARBA" id="ARBA00023157"/>
    </source>
</evidence>
<dbReference type="SMART" id="SM00423">
    <property type="entry name" value="PSI"/>
    <property type="match status" value="1"/>
</dbReference>
<reference evidence="7" key="2">
    <citation type="submission" date="2014-05" db="EMBL/GenBank/DDBJ databases">
        <title>The genome and life-stage specific transcriptomes of Globodera pallida elucidate key aspects of plant parasitism by a cyst nematode.</title>
        <authorList>
            <person name="Cotton J.A."/>
            <person name="Lilley C.J."/>
            <person name="Jones L.M."/>
            <person name="Kikuchi T."/>
            <person name="Reid A.J."/>
            <person name="Thorpe P."/>
            <person name="Tsai I.J."/>
            <person name="Beasley H."/>
            <person name="Blok V."/>
            <person name="Cock P.J.A."/>
            <person name="Van den Akker S.E."/>
            <person name="Holroyd N."/>
            <person name="Hunt M."/>
            <person name="Mantelin S."/>
            <person name="Naghra H."/>
            <person name="Pain A."/>
            <person name="Palomares-Rius J.E."/>
            <person name="Zarowiecki M."/>
            <person name="Berriman M."/>
            <person name="Jones J.T."/>
            <person name="Urwin P.E."/>
        </authorList>
    </citation>
    <scope>NUCLEOTIDE SEQUENCE [LARGE SCALE GENOMIC DNA]</scope>
    <source>
        <strain evidence="7">Lindley</strain>
    </source>
</reference>
<dbReference type="GO" id="GO:0030335">
    <property type="term" value="P:positive regulation of cell migration"/>
    <property type="evidence" value="ECO:0007669"/>
    <property type="project" value="TreeGrafter"/>
</dbReference>
<keyword evidence="3" id="KW-1015">Disulfide bond</keyword>
<organism evidence="7 8">
    <name type="scientific">Globodera pallida</name>
    <name type="common">Potato cyst nematode worm</name>
    <name type="synonym">Heterodera pallida</name>
    <dbReference type="NCBI Taxonomy" id="36090"/>
    <lineage>
        <taxon>Eukaryota</taxon>
        <taxon>Metazoa</taxon>
        <taxon>Ecdysozoa</taxon>
        <taxon>Nematoda</taxon>
        <taxon>Chromadorea</taxon>
        <taxon>Rhabditida</taxon>
        <taxon>Tylenchina</taxon>
        <taxon>Tylenchomorpha</taxon>
        <taxon>Tylenchoidea</taxon>
        <taxon>Heteroderidae</taxon>
        <taxon>Heteroderinae</taxon>
        <taxon>Globodera</taxon>
    </lineage>
</organism>
<dbReference type="PANTHER" id="PTHR11036">
    <property type="entry name" value="SEMAPHORIN"/>
    <property type="match status" value="1"/>
</dbReference>
<dbReference type="InterPro" id="IPR036352">
    <property type="entry name" value="Semap_dom_sf"/>
</dbReference>
<protein>
    <submittedName>
        <fullName evidence="8">PSI domain-containing protein</fullName>
    </submittedName>
</protein>
<evidence type="ECO:0000256" key="1">
    <source>
        <dbReference type="ARBA" id="ARBA00004370"/>
    </source>
</evidence>
<dbReference type="InterPro" id="IPR027231">
    <property type="entry name" value="Semaphorin"/>
</dbReference>
<name>A0A183CBS5_GLOPA</name>
<dbReference type="GO" id="GO:0007411">
    <property type="term" value="P:axon guidance"/>
    <property type="evidence" value="ECO:0007669"/>
    <property type="project" value="TreeGrafter"/>
</dbReference>
<evidence type="ECO:0000256" key="5">
    <source>
        <dbReference type="SAM" id="MobiDB-lite"/>
    </source>
</evidence>
<evidence type="ECO:0000313" key="8">
    <source>
        <dbReference type="WBParaSite" id="GPLIN_001032600"/>
    </source>
</evidence>
<dbReference type="PANTHER" id="PTHR11036:SF127">
    <property type="entry name" value="SEMAPHORIN-1A"/>
    <property type="match status" value="1"/>
</dbReference>
<dbReference type="GO" id="GO:0030215">
    <property type="term" value="F:semaphorin receptor binding"/>
    <property type="evidence" value="ECO:0007669"/>
    <property type="project" value="InterPro"/>
</dbReference>